<evidence type="ECO:0000256" key="2">
    <source>
        <dbReference type="SAM" id="SignalP"/>
    </source>
</evidence>
<accession>A0A0N5BQD0</accession>
<feature type="signal peptide" evidence="2">
    <location>
        <begin position="1"/>
        <end position="22"/>
    </location>
</feature>
<feature type="region of interest" description="Disordered" evidence="1">
    <location>
        <begin position="57"/>
        <end position="149"/>
    </location>
</feature>
<dbReference type="WBParaSite" id="SPAL_0000809500.1">
    <property type="protein sequence ID" value="SPAL_0000809500.1"/>
    <property type="gene ID" value="SPAL_0000809500"/>
</dbReference>
<evidence type="ECO:0000256" key="1">
    <source>
        <dbReference type="SAM" id="MobiDB-lite"/>
    </source>
</evidence>
<proteinExistence type="predicted"/>
<evidence type="ECO:0000313" key="4">
    <source>
        <dbReference type="WBParaSite" id="SPAL_0000809500.1"/>
    </source>
</evidence>
<protein>
    <submittedName>
        <fullName evidence="4">Uncharacterized protein</fullName>
    </submittedName>
</protein>
<keyword evidence="3" id="KW-1185">Reference proteome</keyword>
<keyword evidence="2" id="KW-0732">Signal</keyword>
<feature type="compositionally biased region" description="Basic residues" evidence="1">
    <location>
        <begin position="100"/>
        <end position="142"/>
    </location>
</feature>
<evidence type="ECO:0000313" key="3">
    <source>
        <dbReference type="Proteomes" id="UP000046392"/>
    </source>
</evidence>
<sequence length="149" mass="17348">MKIFFDFLVFLFILYSSRFIEAQLIANSSFETSTIVESDSEYVVKRSPSKEVVDIDVNSQINSREKRRSRLGERGITLPGKGNEGRRPGKGNEGWDYITKKRTRAPKTTRTPRTKTPRTPKTTRTRRPGAKTRRPGRKTRRSNPRERRF</sequence>
<feature type="chain" id="PRO_5005894708" evidence="2">
    <location>
        <begin position="23"/>
        <end position="149"/>
    </location>
</feature>
<organism evidence="3 4">
    <name type="scientific">Strongyloides papillosus</name>
    <name type="common">Intestinal threadworm</name>
    <dbReference type="NCBI Taxonomy" id="174720"/>
    <lineage>
        <taxon>Eukaryota</taxon>
        <taxon>Metazoa</taxon>
        <taxon>Ecdysozoa</taxon>
        <taxon>Nematoda</taxon>
        <taxon>Chromadorea</taxon>
        <taxon>Rhabditida</taxon>
        <taxon>Tylenchina</taxon>
        <taxon>Panagrolaimomorpha</taxon>
        <taxon>Strongyloidoidea</taxon>
        <taxon>Strongyloididae</taxon>
        <taxon>Strongyloides</taxon>
    </lineage>
</organism>
<dbReference type="AlphaFoldDB" id="A0A0N5BQD0"/>
<reference evidence="4" key="1">
    <citation type="submission" date="2017-02" db="UniProtKB">
        <authorList>
            <consortium name="WormBaseParasite"/>
        </authorList>
    </citation>
    <scope>IDENTIFICATION</scope>
</reference>
<dbReference type="Proteomes" id="UP000046392">
    <property type="component" value="Unplaced"/>
</dbReference>
<name>A0A0N5BQD0_STREA</name>